<evidence type="ECO:0000313" key="3">
    <source>
        <dbReference type="Proteomes" id="UP000820818"/>
    </source>
</evidence>
<reference evidence="2 3" key="1">
    <citation type="submission" date="2022-05" db="EMBL/GenBank/DDBJ databases">
        <title>A multi-omics perspective on studying reproductive biology in Daphnia sinensis.</title>
        <authorList>
            <person name="Jia J."/>
        </authorList>
    </citation>
    <scope>NUCLEOTIDE SEQUENCE [LARGE SCALE GENOMIC DNA]</scope>
    <source>
        <strain evidence="2 3">WSL</strain>
    </source>
</reference>
<protein>
    <submittedName>
        <fullName evidence="2">Uncharacterized protein</fullName>
    </submittedName>
</protein>
<keyword evidence="1" id="KW-0472">Membrane</keyword>
<gene>
    <name evidence="2" type="ORF">GHT06_012106</name>
</gene>
<organism evidence="2 3">
    <name type="scientific">Daphnia sinensis</name>
    <dbReference type="NCBI Taxonomy" id="1820382"/>
    <lineage>
        <taxon>Eukaryota</taxon>
        <taxon>Metazoa</taxon>
        <taxon>Ecdysozoa</taxon>
        <taxon>Arthropoda</taxon>
        <taxon>Crustacea</taxon>
        <taxon>Branchiopoda</taxon>
        <taxon>Diplostraca</taxon>
        <taxon>Cladocera</taxon>
        <taxon>Anomopoda</taxon>
        <taxon>Daphniidae</taxon>
        <taxon>Daphnia</taxon>
        <taxon>Daphnia similis group</taxon>
    </lineage>
</organism>
<dbReference type="AlphaFoldDB" id="A0AAD5PZJ6"/>
<proteinExistence type="predicted"/>
<comment type="caution">
    <text evidence="2">The sequence shown here is derived from an EMBL/GenBank/DDBJ whole genome shotgun (WGS) entry which is preliminary data.</text>
</comment>
<sequence>MMQSSGLDLEDGSLDTVEVFIIISSVIVSSALLACCVLLLQVVFSNSRPVLLVPWLVGDMVMRSIHAIILISGIMLAINSNIAHGVSTVFIMSCFIGKIGNLFVVDRLVLLSRA</sequence>
<evidence type="ECO:0000256" key="1">
    <source>
        <dbReference type="SAM" id="Phobius"/>
    </source>
</evidence>
<accession>A0AAD5PZJ6</accession>
<name>A0AAD5PZJ6_9CRUS</name>
<keyword evidence="3" id="KW-1185">Reference proteome</keyword>
<feature type="transmembrane region" description="Helical" evidence="1">
    <location>
        <begin position="89"/>
        <end position="110"/>
    </location>
</feature>
<dbReference type="Proteomes" id="UP000820818">
    <property type="component" value="Linkage Group LG3"/>
</dbReference>
<keyword evidence="1" id="KW-0812">Transmembrane</keyword>
<evidence type="ECO:0000313" key="2">
    <source>
        <dbReference type="EMBL" id="KAI9561150.1"/>
    </source>
</evidence>
<dbReference type="EMBL" id="WJBH02000003">
    <property type="protein sequence ID" value="KAI9561150.1"/>
    <property type="molecule type" value="Genomic_DNA"/>
</dbReference>
<feature type="transmembrane region" description="Helical" evidence="1">
    <location>
        <begin position="65"/>
        <end position="83"/>
    </location>
</feature>
<keyword evidence="1" id="KW-1133">Transmembrane helix</keyword>
<feature type="transmembrane region" description="Helical" evidence="1">
    <location>
        <begin position="20"/>
        <end position="44"/>
    </location>
</feature>